<comment type="function">
    <text evidence="1">May be involved in transcriptional regulation.</text>
</comment>
<evidence type="ECO:0000313" key="17">
    <source>
        <dbReference type="EMBL" id="CAD7011705.1"/>
    </source>
</evidence>
<evidence type="ECO:0000256" key="13">
    <source>
        <dbReference type="SAM" id="Coils"/>
    </source>
</evidence>
<dbReference type="PROSITE" id="PS50157">
    <property type="entry name" value="ZINC_FINGER_C2H2_2"/>
    <property type="match status" value="6"/>
</dbReference>
<accession>A0A811V753</accession>
<comment type="caution">
    <text evidence="17">The sequence shown here is derived from an EMBL/GenBank/DDBJ whole genome shotgun (WGS) entry which is preliminary data.</text>
</comment>
<feature type="domain" description="ZAD" evidence="16">
    <location>
        <begin position="5"/>
        <end position="98"/>
    </location>
</feature>
<dbReference type="OrthoDB" id="6077919at2759"/>
<keyword evidence="9" id="KW-0804">Transcription</keyword>
<evidence type="ECO:0000256" key="9">
    <source>
        <dbReference type="ARBA" id="ARBA00023163"/>
    </source>
</evidence>
<dbReference type="Gene3D" id="3.40.1800.20">
    <property type="match status" value="1"/>
</dbReference>
<dbReference type="GO" id="GO:0000981">
    <property type="term" value="F:DNA-binding transcription factor activity, RNA polymerase II-specific"/>
    <property type="evidence" value="ECO:0007669"/>
    <property type="project" value="TreeGrafter"/>
</dbReference>
<keyword evidence="3 12" id="KW-0479">Metal-binding</keyword>
<dbReference type="PROSITE" id="PS51915">
    <property type="entry name" value="ZAD"/>
    <property type="match status" value="1"/>
</dbReference>
<feature type="binding site" evidence="12">
    <location>
        <position position="71"/>
    </location>
    <ligand>
        <name>Zn(2+)</name>
        <dbReference type="ChEBI" id="CHEBI:29105"/>
    </ligand>
</feature>
<dbReference type="SUPFAM" id="SSF57716">
    <property type="entry name" value="Glucocorticoid receptor-like (DNA-binding domain)"/>
    <property type="match status" value="1"/>
</dbReference>
<dbReference type="FunFam" id="3.30.160.60:FF:003773">
    <property type="entry name" value="Predicted protein"/>
    <property type="match status" value="1"/>
</dbReference>
<evidence type="ECO:0000259" key="15">
    <source>
        <dbReference type="PROSITE" id="PS50157"/>
    </source>
</evidence>
<protein>
    <submittedName>
        <fullName evidence="17">(Mediterranean fruit fly) hypothetical protein</fullName>
    </submittedName>
</protein>
<dbReference type="AlphaFoldDB" id="A0A811V753"/>
<feature type="binding site" evidence="12">
    <location>
        <position position="10"/>
    </location>
    <ligand>
        <name>Zn(2+)</name>
        <dbReference type="ChEBI" id="CHEBI:29105"/>
    </ligand>
</feature>
<evidence type="ECO:0000256" key="12">
    <source>
        <dbReference type="PROSITE-ProRule" id="PRU01263"/>
    </source>
</evidence>
<dbReference type="PANTHER" id="PTHR24394:SF29">
    <property type="entry name" value="MYONEURIN"/>
    <property type="match status" value="1"/>
</dbReference>
<evidence type="ECO:0000256" key="2">
    <source>
        <dbReference type="ARBA" id="ARBA00004123"/>
    </source>
</evidence>
<dbReference type="EMBL" id="CAJHJT010000056">
    <property type="protein sequence ID" value="CAD7011705.1"/>
    <property type="molecule type" value="Genomic_DNA"/>
</dbReference>
<dbReference type="InterPro" id="IPR013087">
    <property type="entry name" value="Znf_C2H2_type"/>
</dbReference>
<evidence type="ECO:0000256" key="4">
    <source>
        <dbReference type="ARBA" id="ARBA00022737"/>
    </source>
</evidence>
<feature type="domain" description="C2H2-type" evidence="15">
    <location>
        <begin position="376"/>
        <end position="404"/>
    </location>
</feature>
<proteinExistence type="predicted"/>
<keyword evidence="8" id="KW-0238">DNA-binding</keyword>
<dbReference type="FunFam" id="3.30.160.60:FF:000446">
    <property type="entry name" value="Zinc finger protein"/>
    <property type="match status" value="1"/>
</dbReference>
<feature type="coiled-coil region" evidence="13">
    <location>
        <begin position="92"/>
        <end position="119"/>
    </location>
</feature>
<comment type="subcellular location">
    <subcellularLocation>
        <location evidence="2">Nucleus</location>
    </subcellularLocation>
</comment>
<evidence type="ECO:0000256" key="3">
    <source>
        <dbReference type="ARBA" id="ARBA00022723"/>
    </source>
</evidence>
<dbReference type="InterPro" id="IPR036236">
    <property type="entry name" value="Znf_C2H2_sf"/>
</dbReference>
<dbReference type="GO" id="GO:0008270">
    <property type="term" value="F:zinc ion binding"/>
    <property type="evidence" value="ECO:0007669"/>
    <property type="project" value="UniProtKB-UniRule"/>
</dbReference>
<feature type="domain" description="C2H2-type" evidence="15">
    <location>
        <begin position="287"/>
        <end position="314"/>
    </location>
</feature>
<evidence type="ECO:0000256" key="11">
    <source>
        <dbReference type="PROSITE-ProRule" id="PRU00042"/>
    </source>
</evidence>
<keyword evidence="7" id="KW-0805">Transcription regulation</keyword>
<sequence length="419" mass="47822">MMSFEICRCCLRDNSTCTYSIFVPISESDGNNNNNSCRNIFNGNENLRAALLTCAPTLHVERDDGLPDVICEQCLWRLRDALEFRRHCEESERELLRRYADTERAIEDALQLINVLDDKQHPISADLGPNELAMLDDLLQLEEHCVQRLLDLDSAANVTQAVKPALKGLTNRGVKDLRLLTDAKADDLNLQKTPSIPPPQEVVSNEHTDSSASSTNSSHDSTPKSLHPCSECEKKFTRKFQLKLHMISVHKLGDGLQYECDECQKTFASRHSLSYHQRSVHSDERPHACTHCDRRFVLRTQLSSHLRIHTGEAKPRIFKCHMCDKRWPTKSVLRTHMRSHVVTQERPFKCDQCDKAFFTRGHLSSHLLVHTGEKPFSCPTCGKSYQCVGNLNNHMARQHDFERILARGRNAKDAENSEI</sequence>
<keyword evidence="4" id="KW-0677">Repeat</keyword>
<dbReference type="InterPro" id="IPR012934">
    <property type="entry name" value="Znf_AD"/>
</dbReference>
<feature type="binding site" evidence="12">
    <location>
        <position position="7"/>
    </location>
    <ligand>
        <name>Zn(2+)</name>
        <dbReference type="ChEBI" id="CHEBI:29105"/>
    </ligand>
</feature>
<evidence type="ECO:0000256" key="8">
    <source>
        <dbReference type="ARBA" id="ARBA00023125"/>
    </source>
</evidence>
<evidence type="ECO:0000313" key="18">
    <source>
        <dbReference type="Proteomes" id="UP000606786"/>
    </source>
</evidence>
<keyword evidence="13" id="KW-0175">Coiled coil</keyword>
<feature type="compositionally biased region" description="Low complexity" evidence="14">
    <location>
        <begin position="210"/>
        <end position="220"/>
    </location>
</feature>
<dbReference type="GO" id="GO:0005634">
    <property type="term" value="C:nucleus"/>
    <property type="evidence" value="ECO:0007669"/>
    <property type="project" value="UniProtKB-SubCell"/>
</dbReference>
<feature type="domain" description="C2H2-type" evidence="15">
    <location>
        <begin position="348"/>
        <end position="375"/>
    </location>
</feature>
<feature type="domain" description="C2H2-type" evidence="15">
    <location>
        <begin position="227"/>
        <end position="250"/>
    </location>
</feature>
<evidence type="ECO:0000256" key="5">
    <source>
        <dbReference type="ARBA" id="ARBA00022771"/>
    </source>
</evidence>
<name>A0A811V753_CERCA</name>
<feature type="binding site" evidence="12">
    <location>
        <position position="74"/>
    </location>
    <ligand>
        <name>Zn(2+)</name>
        <dbReference type="ChEBI" id="CHEBI:29105"/>
    </ligand>
</feature>
<keyword evidence="10" id="KW-0539">Nucleus</keyword>
<dbReference type="FunFam" id="3.30.160.60:FF:000097">
    <property type="entry name" value="Zinc finger protein"/>
    <property type="match status" value="1"/>
</dbReference>
<evidence type="ECO:0000256" key="10">
    <source>
        <dbReference type="ARBA" id="ARBA00023242"/>
    </source>
</evidence>
<dbReference type="PANTHER" id="PTHR24394">
    <property type="entry name" value="ZINC FINGER PROTEIN"/>
    <property type="match status" value="1"/>
</dbReference>
<evidence type="ECO:0000256" key="1">
    <source>
        <dbReference type="ARBA" id="ARBA00003767"/>
    </source>
</evidence>
<organism evidence="17 18">
    <name type="scientific">Ceratitis capitata</name>
    <name type="common">Mediterranean fruit fly</name>
    <name type="synonym">Tephritis capitata</name>
    <dbReference type="NCBI Taxonomy" id="7213"/>
    <lineage>
        <taxon>Eukaryota</taxon>
        <taxon>Metazoa</taxon>
        <taxon>Ecdysozoa</taxon>
        <taxon>Arthropoda</taxon>
        <taxon>Hexapoda</taxon>
        <taxon>Insecta</taxon>
        <taxon>Pterygota</taxon>
        <taxon>Neoptera</taxon>
        <taxon>Endopterygota</taxon>
        <taxon>Diptera</taxon>
        <taxon>Brachycera</taxon>
        <taxon>Muscomorpha</taxon>
        <taxon>Tephritoidea</taxon>
        <taxon>Tephritidae</taxon>
        <taxon>Ceratitis</taxon>
        <taxon>Ceratitis</taxon>
    </lineage>
</organism>
<reference evidence="17" key="1">
    <citation type="submission" date="2020-11" db="EMBL/GenBank/DDBJ databases">
        <authorList>
            <person name="Whitehead M."/>
        </authorList>
    </citation>
    <scope>NUCLEOTIDE SEQUENCE</scope>
    <source>
        <strain evidence="17">EGII</strain>
    </source>
</reference>
<dbReference type="Pfam" id="PF13894">
    <property type="entry name" value="zf-C2H2_4"/>
    <property type="match status" value="2"/>
</dbReference>
<dbReference type="Gene3D" id="3.30.160.60">
    <property type="entry name" value="Classic Zinc Finger"/>
    <property type="match status" value="6"/>
</dbReference>
<evidence type="ECO:0000259" key="16">
    <source>
        <dbReference type="PROSITE" id="PS51915"/>
    </source>
</evidence>
<dbReference type="Pfam" id="PF00096">
    <property type="entry name" value="zf-C2H2"/>
    <property type="match status" value="4"/>
</dbReference>
<feature type="domain" description="C2H2-type" evidence="15">
    <location>
        <begin position="318"/>
        <end position="347"/>
    </location>
</feature>
<dbReference type="SMART" id="SM00355">
    <property type="entry name" value="ZnF_C2H2"/>
    <property type="match status" value="7"/>
</dbReference>
<dbReference type="KEGG" id="ccat:101450975"/>
<keyword evidence="5 11" id="KW-0863">Zinc-finger</keyword>
<dbReference type="PROSITE" id="PS00028">
    <property type="entry name" value="ZINC_FINGER_C2H2_1"/>
    <property type="match status" value="5"/>
</dbReference>
<feature type="domain" description="C2H2-type" evidence="15">
    <location>
        <begin position="258"/>
        <end position="286"/>
    </location>
</feature>
<dbReference type="GO" id="GO:0003677">
    <property type="term" value="F:DNA binding"/>
    <property type="evidence" value="ECO:0007669"/>
    <property type="project" value="UniProtKB-KW"/>
</dbReference>
<keyword evidence="18" id="KW-1185">Reference proteome</keyword>
<keyword evidence="6 12" id="KW-0862">Zinc</keyword>
<evidence type="ECO:0000256" key="7">
    <source>
        <dbReference type="ARBA" id="ARBA00023015"/>
    </source>
</evidence>
<gene>
    <name evidence="17" type="ORF">CCAP1982_LOCUS19788</name>
</gene>
<dbReference type="Proteomes" id="UP000606786">
    <property type="component" value="Unassembled WGS sequence"/>
</dbReference>
<dbReference type="SUPFAM" id="SSF57667">
    <property type="entry name" value="beta-beta-alpha zinc fingers"/>
    <property type="match status" value="4"/>
</dbReference>
<feature type="region of interest" description="Disordered" evidence="14">
    <location>
        <begin position="188"/>
        <end position="229"/>
    </location>
</feature>
<evidence type="ECO:0000256" key="14">
    <source>
        <dbReference type="SAM" id="MobiDB-lite"/>
    </source>
</evidence>
<dbReference type="Pfam" id="PF07776">
    <property type="entry name" value="zf-AD"/>
    <property type="match status" value="1"/>
</dbReference>
<evidence type="ECO:0000256" key="6">
    <source>
        <dbReference type="ARBA" id="ARBA00022833"/>
    </source>
</evidence>
<dbReference type="SMART" id="SM00868">
    <property type="entry name" value="zf-AD"/>
    <property type="match status" value="1"/>
</dbReference>